<name>A0A839UW40_9PROT</name>
<evidence type="ECO:0000313" key="2">
    <source>
        <dbReference type="EMBL" id="MBB3174006.1"/>
    </source>
</evidence>
<sequence length="351" mass="38086">MPLFRTRRTATTAPETPPAPVPATGEAEMWLRRHGIANAFELWRNAEERHIGKLAFLSILQDEHLLDREPGATTRDLARQAQDYAARASLAGIPGLDTLIETVNGRIVAWRRLRTAHGAGPPPAGCLSATAPPPSRQELIEAAVRDFPTIRSRYRKLLYDLVEDDADGLAAHESPLDRTVASGAARFIAQATRAPRTVEPEWLARRGEVLLRLEAWARATGRNPFVEAFVEGCVSPPDVSLYLTDIKTCMVLAARLPGGTGRDGFRLWTAAKECAAFTLVATAPHLIGGMILERAVAVGAAALRHAEYLLATPDARAPRIEGHPPLTPHAVTAAVIRLLPLEERLSLPIGI</sequence>
<dbReference type="EMBL" id="JACHXV010000005">
    <property type="protein sequence ID" value="MBB3174006.1"/>
    <property type="molecule type" value="Genomic_DNA"/>
</dbReference>
<organism evidence="2 3">
    <name type="scientific">Endobacter medicaginis</name>
    <dbReference type="NCBI Taxonomy" id="1181271"/>
    <lineage>
        <taxon>Bacteria</taxon>
        <taxon>Pseudomonadati</taxon>
        <taxon>Pseudomonadota</taxon>
        <taxon>Alphaproteobacteria</taxon>
        <taxon>Acetobacterales</taxon>
        <taxon>Acetobacteraceae</taxon>
        <taxon>Endobacter</taxon>
    </lineage>
</organism>
<evidence type="ECO:0000256" key="1">
    <source>
        <dbReference type="SAM" id="MobiDB-lite"/>
    </source>
</evidence>
<dbReference type="AlphaFoldDB" id="A0A839UW40"/>
<protein>
    <submittedName>
        <fullName evidence="2">Uncharacterized protein</fullName>
    </submittedName>
</protein>
<feature type="region of interest" description="Disordered" evidence="1">
    <location>
        <begin position="1"/>
        <end position="23"/>
    </location>
</feature>
<keyword evidence="3" id="KW-1185">Reference proteome</keyword>
<dbReference type="Proteomes" id="UP000557688">
    <property type="component" value="Unassembled WGS sequence"/>
</dbReference>
<proteinExistence type="predicted"/>
<accession>A0A839UW40</accession>
<evidence type="ECO:0000313" key="3">
    <source>
        <dbReference type="Proteomes" id="UP000557688"/>
    </source>
</evidence>
<comment type="caution">
    <text evidence="2">The sequence shown here is derived from an EMBL/GenBank/DDBJ whole genome shotgun (WGS) entry which is preliminary data.</text>
</comment>
<dbReference type="RefSeq" id="WP_183275087.1">
    <property type="nucleotide sequence ID" value="NZ_JACHXV010000005.1"/>
</dbReference>
<reference evidence="2 3" key="1">
    <citation type="submission" date="2020-08" db="EMBL/GenBank/DDBJ databases">
        <title>Genomic Encyclopedia of Type Strains, Phase III (KMG-III): the genomes of soil and plant-associated and newly described type strains.</title>
        <authorList>
            <person name="Whitman W."/>
        </authorList>
    </citation>
    <scope>NUCLEOTIDE SEQUENCE [LARGE SCALE GENOMIC DNA]</scope>
    <source>
        <strain evidence="2 3">CECT 8088</strain>
    </source>
</reference>
<gene>
    <name evidence="2" type="ORF">FHR90_001838</name>
</gene>